<dbReference type="SUPFAM" id="SSF100950">
    <property type="entry name" value="NagB/RpiA/CoA transferase-like"/>
    <property type="match status" value="1"/>
</dbReference>
<dbReference type="AlphaFoldDB" id="A0A949JVW8"/>
<dbReference type="InterPro" id="IPR050313">
    <property type="entry name" value="Carb_Metab_HTH_regulators"/>
</dbReference>
<keyword evidence="1" id="KW-0805">Transcription regulation</keyword>
<feature type="domain" description="HTH deoR-type" evidence="4">
    <location>
        <begin position="4"/>
        <end position="59"/>
    </location>
</feature>
<dbReference type="SMART" id="SM00420">
    <property type="entry name" value="HTH_DEOR"/>
    <property type="match status" value="1"/>
</dbReference>
<dbReference type="Proteomes" id="UP000712157">
    <property type="component" value="Unassembled WGS sequence"/>
</dbReference>
<dbReference type="Pfam" id="PF00455">
    <property type="entry name" value="DeoRC"/>
    <property type="match status" value="1"/>
</dbReference>
<proteinExistence type="predicted"/>
<evidence type="ECO:0000256" key="1">
    <source>
        <dbReference type="ARBA" id="ARBA00023015"/>
    </source>
</evidence>
<keyword evidence="3" id="KW-0804">Transcription</keyword>
<evidence type="ECO:0000256" key="2">
    <source>
        <dbReference type="ARBA" id="ARBA00023125"/>
    </source>
</evidence>
<evidence type="ECO:0000313" key="5">
    <source>
        <dbReference type="EMBL" id="MBU9735614.1"/>
    </source>
</evidence>
<evidence type="ECO:0000313" key="6">
    <source>
        <dbReference type="Proteomes" id="UP000712157"/>
    </source>
</evidence>
<dbReference type="Pfam" id="PF08220">
    <property type="entry name" value="HTH_DeoR"/>
    <property type="match status" value="1"/>
</dbReference>
<dbReference type="PROSITE" id="PS00894">
    <property type="entry name" value="HTH_DEOR_1"/>
    <property type="match status" value="1"/>
</dbReference>
<dbReference type="InterPro" id="IPR001034">
    <property type="entry name" value="DeoR_HTH"/>
</dbReference>
<reference evidence="5" key="1">
    <citation type="submission" date="2021-06" db="EMBL/GenBank/DDBJ databases">
        <title>Description of novel taxa of the family Lachnospiraceae.</title>
        <authorList>
            <person name="Chaplin A.V."/>
            <person name="Sokolova S.R."/>
            <person name="Pikina A.P."/>
            <person name="Korzhanova M."/>
            <person name="Belova V."/>
            <person name="Korostin D."/>
            <person name="Efimov B.A."/>
        </authorList>
    </citation>
    <scope>NUCLEOTIDE SEQUENCE</scope>
    <source>
        <strain evidence="5">ASD5720</strain>
    </source>
</reference>
<protein>
    <submittedName>
        <fullName evidence="5">DeoR/GlpR family DNA-binding transcription regulator</fullName>
    </submittedName>
</protein>
<dbReference type="Gene3D" id="1.10.10.10">
    <property type="entry name" value="Winged helix-like DNA-binding domain superfamily/Winged helix DNA-binding domain"/>
    <property type="match status" value="1"/>
</dbReference>
<dbReference type="SMART" id="SM01134">
    <property type="entry name" value="DeoRC"/>
    <property type="match status" value="1"/>
</dbReference>
<keyword evidence="2 5" id="KW-0238">DNA-binding</keyword>
<dbReference type="InterPro" id="IPR018356">
    <property type="entry name" value="Tscrpt_reg_HTH_DeoR_CS"/>
</dbReference>
<dbReference type="PANTHER" id="PTHR30363">
    <property type="entry name" value="HTH-TYPE TRANSCRIPTIONAL REGULATOR SRLR-RELATED"/>
    <property type="match status" value="1"/>
</dbReference>
<evidence type="ECO:0000256" key="3">
    <source>
        <dbReference type="ARBA" id="ARBA00023163"/>
    </source>
</evidence>
<dbReference type="InterPro" id="IPR036390">
    <property type="entry name" value="WH_DNA-bd_sf"/>
</dbReference>
<dbReference type="GO" id="GO:0003677">
    <property type="term" value="F:DNA binding"/>
    <property type="evidence" value="ECO:0007669"/>
    <property type="project" value="UniProtKB-KW"/>
</dbReference>
<comment type="caution">
    <text evidence="5">The sequence shown here is derived from an EMBL/GenBank/DDBJ whole genome shotgun (WGS) entry which is preliminary data.</text>
</comment>
<dbReference type="GO" id="GO:0003700">
    <property type="term" value="F:DNA-binding transcription factor activity"/>
    <property type="evidence" value="ECO:0007669"/>
    <property type="project" value="InterPro"/>
</dbReference>
<dbReference type="PANTHER" id="PTHR30363:SF8">
    <property type="entry name" value="DEOXYRIBOSE OPERON REPRESSOR"/>
    <property type="match status" value="1"/>
</dbReference>
<accession>A0A949JVW8</accession>
<gene>
    <name evidence="5" type="ORF">KTH89_03630</name>
</gene>
<keyword evidence="6" id="KW-1185">Reference proteome</keyword>
<dbReference type="InterPro" id="IPR036388">
    <property type="entry name" value="WH-like_DNA-bd_sf"/>
</dbReference>
<dbReference type="PRINTS" id="PR00037">
    <property type="entry name" value="HTHLACR"/>
</dbReference>
<dbReference type="PROSITE" id="PS51000">
    <property type="entry name" value="HTH_DEOR_2"/>
    <property type="match status" value="1"/>
</dbReference>
<name>A0A949JVW8_9FIRM</name>
<evidence type="ECO:0000259" key="4">
    <source>
        <dbReference type="PROSITE" id="PS51000"/>
    </source>
</evidence>
<dbReference type="Gene3D" id="3.40.50.1360">
    <property type="match status" value="1"/>
</dbReference>
<dbReference type="InterPro" id="IPR037171">
    <property type="entry name" value="NagB/RpiA_transferase-like"/>
</dbReference>
<dbReference type="InterPro" id="IPR014036">
    <property type="entry name" value="DeoR-like_C"/>
</dbReference>
<dbReference type="SUPFAM" id="SSF46785">
    <property type="entry name" value="Winged helix' DNA-binding domain"/>
    <property type="match status" value="1"/>
</dbReference>
<organism evidence="5 6">
    <name type="scientific">Diplocloster agilis</name>
    <dbReference type="NCBI Taxonomy" id="2850323"/>
    <lineage>
        <taxon>Bacteria</taxon>
        <taxon>Bacillati</taxon>
        <taxon>Bacillota</taxon>
        <taxon>Clostridia</taxon>
        <taxon>Lachnospirales</taxon>
        <taxon>Lachnospiraceae</taxon>
        <taxon>Diplocloster</taxon>
    </lineage>
</organism>
<dbReference type="EMBL" id="JAHQCW010000004">
    <property type="protein sequence ID" value="MBU9735614.1"/>
    <property type="molecule type" value="Genomic_DNA"/>
</dbReference>
<sequence>MGKKSERMNRLIELLKEQESISIRKLSEMLNVSEMTIRRDLKSLEENDVINRGYGKATLKETPREDFKDENYELLSAKTKHNDEKERIGKYAATLVKPGDILILDTGSTTERIAKYIPDDMDLTVMCYNYNTLAYLVHKPYVNLIFPGGYYHPNGQFFESLHGIKLIEETRVTKMFLSVSGIHKTLGITCSNNYEVLTKRSAIQSARTRIIVADSSKFGKIRPAYFATLEDVDMIITDTGLSQEWQEYLERLGIELVMV</sequence>